<dbReference type="GO" id="GO:0004806">
    <property type="term" value="F:triacylglycerol lipase activity"/>
    <property type="evidence" value="ECO:0007669"/>
    <property type="project" value="TreeGrafter"/>
</dbReference>
<evidence type="ECO:0000313" key="2">
    <source>
        <dbReference type="EMBL" id="SDM88259.1"/>
    </source>
</evidence>
<name>A0A1G9WV43_9PSEU</name>
<accession>A0A1G9WV43</accession>
<dbReference type="PANTHER" id="PTHR43433:SF5">
    <property type="entry name" value="AB HYDROLASE-1 DOMAIN-CONTAINING PROTEIN"/>
    <property type="match status" value="1"/>
</dbReference>
<dbReference type="SUPFAM" id="SSF53474">
    <property type="entry name" value="alpha/beta-Hydrolases"/>
    <property type="match status" value="1"/>
</dbReference>
<organism evidence="2 3">
    <name type="scientific">Lentzea albidocapillata subsp. violacea</name>
    <dbReference type="NCBI Taxonomy" id="128104"/>
    <lineage>
        <taxon>Bacteria</taxon>
        <taxon>Bacillati</taxon>
        <taxon>Actinomycetota</taxon>
        <taxon>Actinomycetes</taxon>
        <taxon>Pseudonocardiales</taxon>
        <taxon>Pseudonocardiaceae</taxon>
        <taxon>Lentzea</taxon>
    </lineage>
</organism>
<protein>
    <submittedName>
        <fullName evidence="2">Alpha/beta hydrolase fold</fullName>
    </submittedName>
</protein>
<dbReference type="GO" id="GO:0046503">
    <property type="term" value="P:glycerolipid catabolic process"/>
    <property type="evidence" value="ECO:0007669"/>
    <property type="project" value="TreeGrafter"/>
</dbReference>
<dbReference type="Gene3D" id="3.40.50.1820">
    <property type="entry name" value="alpha/beta hydrolase"/>
    <property type="match status" value="1"/>
</dbReference>
<evidence type="ECO:0000313" key="3">
    <source>
        <dbReference type="Proteomes" id="UP000199682"/>
    </source>
</evidence>
<dbReference type="Proteomes" id="UP000199682">
    <property type="component" value="Unassembled WGS sequence"/>
</dbReference>
<dbReference type="AlphaFoldDB" id="A0A1G9WV43"/>
<dbReference type="InterPro" id="IPR029058">
    <property type="entry name" value="AB_hydrolase_fold"/>
</dbReference>
<dbReference type="InterPro" id="IPR050471">
    <property type="entry name" value="AB_hydrolase"/>
</dbReference>
<evidence type="ECO:0000259" key="1">
    <source>
        <dbReference type="Pfam" id="PF00561"/>
    </source>
</evidence>
<keyword evidence="2" id="KW-0378">Hydrolase</keyword>
<proteinExistence type="predicted"/>
<feature type="domain" description="AB hydrolase-1" evidence="1">
    <location>
        <begin position="11"/>
        <end position="233"/>
    </location>
</feature>
<sequence>MPPIAWQACGLRDALTDAGYEVISYAARGVAPSDAPPPPYTIEQMAGDAAGLLDALDVRDAALVGYSLGSFTVELLARTRPDLARCAVLVAGAGPVTPLLSAVLAMEAELITTVGHIPDTAAAFQTLMTGLAPTPLRDDEGLVSQWVQMLGYQRQMWTSKDGENGQSTAACSWLHDEHRMAALRNITIPVLVASFEHDVLFPPRTGRIAAEALPHGEFTVVRGAAHAGVMTHPGETIEAVIGFLSRT</sequence>
<dbReference type="InterPro" id="IPR000073">
    <property type="entry name" value="AB_hydrolase_1"/>
</dbReference>
<gene>
    <name evidence="2" type="ORF">SAMN04488074_12887</name>
</gene>
<reference evidence="3" key="1">
    <citation type="submission" date="2016-10" db="EMBL/GenBank/DDBJ databases">
        <authorList>
            <person name="Varghese N."/>
            <person name="Submissions S."/>
        </authorList>
    </citation>
    <scope>NUCLEOTIDE SEQUENCE [LARGE SCALE GENOMIC DNA]</scope>
    <source>
        <strain evidence="3">DSM 44796</strain>
    </source>
</reference>
<dbReference type="Pfam" id="PF00561">
    <property type="entry name" value="Abhydrolase_1"/>
    <property type="match status" value="1"/>
</dbReference>
<dbReference type="PANTHER" id="PTHR43433">
    <property type="entry name" value="HYDROLASE, ALPHA/BETA FOLD FAMILY PROTEIN"/>
    <property type="match status" value="1"/>
</dbReference>
<dbReference type="EMBL" id="FNET01000028">
    <property type="protein sequence ID" value="SDM88259.1"/>
    <property type="molecule type" value="Genomic_DNA"/>
</dbReference>